<proteinExistence type="predicted"/>
<dbReference type="Proteomes" id="UP000178944">
    <property type="component" value="Unassembled WGS sequence"/>
</dbReference>
<evidence type="ECO:0000313" key="6">
    <source>
        <dbReference type="EMBL" id="OGY55157.1"/>
    </source>
</evidence>
<dbReference type="Gene3D" id="3.30.1490.20">
    <property type="entry name" value="ATP-grasp fold, A domain"/>
    <property type="match status" value="1"/>
</dbReference>
<dbReference type="Gene3D" id="3.30.470.20">
    <property type="entry name" value="ATP-grasp fold, B domain"/>
    <property type="match status" value="2"/>
</dbReference>
<feature type="domain" description="ATP-grasp" evidence="5">
    <location>
        <begin position="124"/>
        <end position="325"/>
    </location>
</feature>
<keyword evidence="2 4" id="KW-0547">Nucleotide-binding</keyword>
<accession>A0A1G1YUS3</accession>
<dbReference type="Pfam" id="PF13535">
    <property type="entry name" value="ATP-grasp_4"/>
    <property type="match status" value="1"/>
</dbReference>
<dbReference type="GO" id="GO:0046872">
    <property type="term" value="F:metal ion binding"/>
    <property type="evidence" value="ECO:0007669"/>
    <property type="project" value="InterPro"/>
</dbReference>
<feature type="non-terminal residue" evidence="6">
    <location>
        <position position="660"/>
    </location>
</feature>
<dbReference type="Pfam" id="PF07478">
    <property type="entry name" value="Dala_Dala_lig_C"/>
    <property type="match status" value="1"/>
</dbReference>
<organism evidence="6 7">
    <name type="scientific">Candidatus Buchananbacteria bacterium RIFCSPLOWO2_01_FULL_56_15</name>
    <dbReference type="NCBI Taxonomy" id="1797547"/>
    <lineage>
        <taxon>Bacteria</taxon>
        <taxon>Candidatus Buchananiibacteriota</taxon>
    </lineage>
</organism>
<dbReference type="PROSITE" id="PS50975">
    <property type="entry name" value="ATP_GRASP"/>
    <property type="match status" value="2"/>
</dbReference>
<evidence type="ECO:0000256" key="4">
    <source>
        <dbReference type="PROSITE-ProRule" id="PRU00409"/>
    </source>
</evidence>
<reference evidence="6 7" key="1">
    <citation type="journal article" date="2016" name="Nat. Commun.">
        <title>Thousands of microbial genomes shed light on interconnected biogeochemical processes in an aquifer system.</title>
        <authorList>
            <person name="Anantharaman K."/>
            <person name="Brown C.T."/>
            <person name="Hug L.A."/>
            <person name="Sharon I."/>
            <person name="Castelle C.J."/>
            <person name="Probst A.J."/>
            <person name="Thomas B.C."/>
            <person name="Singh A."/>
            <person name="Wilkins M.J."/>
            <person name="Karaoz U."/>
            <person name="Brodie E.L."/>
            <person name="Williams K.H."/>
            <person name="Hubbard S.S."/>
            <person name="Banfield J.F."/>
        </authorList>
    </citation>
    <scope>NUCLEOTIDE SEQUENCE [LARGE SCALE GENOMIC DNA]</scope>
</reference>
<dbReference type="PANTHER" id="PTHR43585">
    <property type="entry name" value="FUMIPYRROLE BIOSYNTHESIS PROTEIN C"/>
    <property type="match status" value="1"/>
</dbReference>
<dbReference type="GO" id="GO:0008716">
    <property type="term" value="F:D-alanine-D-alanine ligase activity"/>
    <property type="evidence" value="ECO:0007669"/>
    <property type="project" value="InterPro"/>
</dbReference>
<dbReference type="GO" id="GO:0005524">
    <property type="term" value="F:ATP binding"/>
    <property type="evidence" value="ECO:0007669"/>
    <property type="project" value="UniProtKB-UniRule"/>
</dbReference>
<dbReference type="InterPro" id="IPR040570">
    <property type="entry name" value="LAL_C2"/>
</dbReference>
<dbReference type="InterPro" id="IPR011761">
    <property type="entry name" value="ATP-grasp"/>
</dbReference>
<feature type="domain" description="ATP-grasp" evidence="5">
    <location>
        <begin position="577"/>
        <end position="659"/>
    </location>
</feature>
<sequence>MTNGTALDSVTGKTILLVNTGSVKKKFILKRLKKLGVVLVCLNKEKNWAQPYVDHWILTNNANHPKAIEDTENFLASNPSIKINGVVTFWEDDVLLTARLADRFNLIGIPFKVAKIARNKYLFRKFCQEREIRVPQYRLIKTKADLAYVLANFKFPLVIKPTSGSSSAYVVKIENEEELYTTYNYVKDNISVGIESALSEGLDILIEEYIDGEEVDVDIVLQNGKVKFHSISDNYQTKEPFFVETGWAIPSSLPPQRQHELIRLAEEVLERLGVQNGVIHFEAKSTPNGPVPIEVNLRMGGDETHAFVSGAWGVDLIECAVAVAIGSYIPTIDRPEVPRRYLASSDFLSDYSGVVSQLEIDEKVKKLEYLEELHFFKKIGDPILVPPEGFEYLGWVSASGVNTLDAEDNLQSILKMVKYGVARFDRGSSLGKTSRRNRFSSAVLNKNLLLQAAKLEQVRQTTLENQRNLSIGILGDRSESSDPAELHANSDLADQIKRTLKECGYQKVRFFDFNDPTKAFNRLKDSSVDLVLNICGKVNNLNLSESHAAALLEVLQLPYSGSSSATLSLCTDKIQVKKLLDYHKIPTPKWDYAYTMDDEITDALRYPLIVKPGSTNNSIGVTNNSVVTTKEQLKTQMERIITELGQPVLVEEYIEGDEYN</sequence>
<keyword evidence="3 4" id="KW-0067">ATP-binding</keyword>
<evidence type="ECO:0000313" key="7">
    <source>
        <dbReference type="Proteomes" id="UP000178944"/>
    </source>
</evidence>
<dbReference type="Gene3D" id="3.40.50.20">
    <property type="match status" value="1"/>
</dbReference>
<keyword evidence="1" id="KW-0436">Ligase</keyword>
<gene>
    <name evidence="6" type="ORF">A2951_02540</name>
</gene>
<dbReference type="InterPro" id="IPR013815">
    <property type="entry name" value="ATP_grasp_subdomain_1"/>
</dbReference>
<evidence type="ECO:0000256" key="1">
    <source>
        <dbReference type="ARBA" id="ARBA00022598"/>
    </source>
</evidence>
<comment type="caution">
    <text evidence="6">The sequence shown here is derived from an EMBL/GenBank/DDBJ whole genome shotgun (WGS) entry which is preliminary data.</text>
</comment>
<dbReference type="AlphaFoldDB" id="A0A1G1YUS3"/>
<name>A0A1G1YUS3_9BACT</name>
<dbReference type="InterPro" id="IPR011095">
    <property type="entry name" value="Dala_Dala_lig_C"/>
</dbReference>
<protein>
    <recommendedName>
        <fullName evidence="5">ATP-grasp domain-containing protein</fullName>
    </recommendedName>
</protein>
<dbReference type="SUPFAM" id="SSF56059">
    <property type="entry name" value="Glutathione synthetase ATP-binding domain-like"/>
    <property type="match status" value="2"/>
</dbReference>
<evidence type="ECO:0000259" key="5">
    <source>
        <dbReference type="PROSITE" id="PS50975"/>
    </source>
</evidence>
<evidence type="ECO:0000256" key="2">
    <source>
        <dbReference type="ARBA" id="ARBA00022741"/>
    </source>
</evidence>
<dbReference type="Pfam" id="PF18603">
    <property type="entry name" value="LAL_C2"/>
    <property type="match status" value="1"/>
</dbReference>
<evidence type="ECO:0000256" key="3">
    <source>
        <dbReference type="ARBA" id="ARBA00022840"/>
    </source>
</evidence>
<dbReference type="InterPro" id="IPR052032">
    <property type="entry name" value="ATP-dep_AA_Ligase"/>
</dbReference>
<dbReference type="EMBL" id="MHIQ01000008">
    <property type="protein sequence ID" value="OGY55157.1"/>
    <property type="molecule type" value="Genomic_DNA"/>
</dbReference>
<dbReference type="PANTHER" id="PTHR43585:SF2">
    <property type="entry name" value="ATP-GRASP ENZYME FSQD"/>
    <property type="match status" value="1"/>
</dbReference>